<gene>
    <name evidence="1" type="ORF">SDC9_95639</name>
</gene>
<protein>
    <submittedName>
        <fullName evidence="1">Uncharacterized protein</fullName>
    </submittedName>
</protein>
<comment type="caution">
    <text evidence="1">The sequence shown here is derived from an EMBL/GenBank/DDBJ whole genome shotgun (WGS) entry which is preliminary data.</text>
</comment>
<reference evidence="1" key="1">
    <citation type="submission" date="2019-08" db="EMBL/GenBank/DDBJ databases">
        <authorList>
            <person name="Kucharzyk K."/>
            <person name="Murdoch R.W."/>
            <person name="Higgins S."/>
            <person name="Loffler F."/>
        </authorList>
    </citation>
    <scope>NUCLEOTIDE SEQUENCE</scope>
</reference>
<dbReference type="AlphaFoldDB" id="A0A645A727"/>
<organism evidence="1">
    <name type="scientific">bioreactor metagenome</name>
    <dbReference type="NCBI Taxonomy" id="1076179"/>
    <lineage>
        <taxon>unclassified sequences</taxon>
        <taxon>metagenomes</taxon>
        <taxon>ecological metagenomes</taxon>
    </lineage>
</organism>
<accession>A0A645A727</accession>
<sequence length="136" mass="15352">MALDVNCGDTFLLDFTGAPNEHLFVVITRVIEKLNNFVIVGIESAENTHSENLVLLSPGEHPFLTKLSSVSYRFAAIMTIEELDSRIKQGTAKKREPMPPEIVARIVKGMKQTRKAPRYVQEYFNDITWPLDSPCT</sequence>
<evidence type="ECO:0000313" key="1">
    <source>
        <dbReference type="EMBL" id="MPM48912.1"/>
    </source>
</evidence>
<proteinExistence type="predicted"/>
<dbReference type="EMBL" id="VSSQ01012304">
    <property type="protein sequence ID" value="MPM48912.1"/>
    <property type="molecule type" value="Genomic_DNA"/>
</dbReference>
<name>A0A645A727_9ZZZZ</name>